<feature type="transmembrane region" description="Helical" evidence="1">
    <location>
        <begin position="611"/>
        <end position="629"/>
    </location>
</feature>
<protein>
    <recommendedName>
        <fullName evidence="5">Carbohydrate-binding domain-containing protein</fullName>
    </recommendedName>
</protein>
<comment type="caution">
    <text evidence="3">The sequence shown here is derived from an EMBL/GenBank/DDBJ whole genome shotgun (WGS) entry which is preliminary data.</text>
</comment>
<evidence type="ECO:0000256" key="2">
    <source>
        <dbReference type="SAM" id="SignalP"/>
    </source>
</evidence>
<gene>
    <name evidence="3" type="ORF">QUV96_06130</name>
</gene>
<dbReference type="Proteomes" id="UP001529340">
    <property type="component" value="Unassembled WGS sequence"/>
</dbReference>
<reference evidence="3 4" key="1">
    <citation type="submission" date="2023-06" db="EMBL/GenBank/DDBJ databases">
        <title>Identification and characterization of horizontal gene transfer across gut microbiota members of farm animals based on homology search.</title>
        <authorList>
            <person name="Schwarzerova J."/>
            <person name="Nykrynova M."/>
            <person name="Jureckova K."/>
            <person name="Cejkova D."/>
            <person name="Rychlik I."/>
        </authorList>
    </citation>
    <scope>NUCLEOTIDE SEQUENCE [LARGE SCALE GENOMIC DNA]</scope>
    <source>
        <strain evidence="3 4">ET39</strain>
    </source>
</reference>
<reference evidence="3 4" key="3">
    <citation type="submission" date="2023-06" db="EMBL/GenBank/DDBJ databases">
        <authorList>
            <person name="Zeman M."/>
            <person name="Kubasova T."/>
            <person name="Jahodarova E."/>
            <person name="Nykrynova M."/>
            <person name="Rychlik I."/>
        </authorList>
    </citation>
    <scope>NUCLEOTIDE SEQUENCE [LARGE SCALE GENOMIC DNA]</scope>
    <source>
        <strain evidence="3 4">ET39</strain>
    </source>
</reference>
<name>A0ABT7UC46_9FIRM</name>
<dbReference type="Pfam" id="PF18889">
    <property type="entry name" value="Beta_helix_3"/>
    <property type="match status" value="5"/>
</dbReference>
<proteinExistence type="predicted"/>
<keyword evidence="1" id="KW-1133">Transmembrane helix</keyword>
<keyword evidence="4" id="KW-1185">Reference proteome</keyword>
<keyword evidence="1" id="KW-0472">Membrane</keyword>
<organism evidence="3 4">
    <name type="scientific">Amedibacillus dolichus</name>
    <dbReference type="NCBI Taxonomy" id="31971"/>
    <lineage>
        <taxon>Bacteria</taxon>
        <taxon>Bacillati</taxon>
        <taxon>Bacillota</taxon>
        <taxon>Erysipelotrichia</taxon>
        <taxon>Erysipelotrichales</taxon>
        <taxon>Erysipelotrichaceae</taxon>
        <taxon>Amedibacillus</taxon>
    </lineage>
</organism>
<evidence type="ECO:0000256" key="1">
    <source>
        <dbReference type="SAM" id="Phobius"/>
    </source>
</evidence>
<reference evidence="4" key="2">
    <citation type="submission" date="2023-06" db="EMBL/GenBank/DDBJ databases">
        <title>Identification and characterization of horizontal gene transfer across gut microbiota members of farm animals based on homology search.</title>
        <authorList>
            <person name="Zeman M."/>
            <person name="Kubasova T."/>
            <person name="Jahodarova E."/>
            <person name="Nykrynova M."/>
            <person name="Rychlik I."/>
        </authorList>
    </citation>
    <scope>NUCLEOTIDE SEQUENCE [LARGE SCALE GENOMIC DNA]</scope>
    <source>
        <strain evidence="4">ET39</strain>
    </source>
</reference>
<feature type="chain" id="PRO_5047217343" description="Carbohydrate-binding domain-containing protein" evidence="2">
    <location>
        <begin position="25"/>
        <end position="634"/>
    </location>
</feature>
<feature type="signal peptide" evidence="2">
    <location>
        <begin position="1"/>
        <end position="24"/>
    </location>
</feature>
<dbReference type="RefSeq" id="WP_289607680.1">
    <property type="nucleotide sequence ID" value="NZ_JAUDCG010000022.1"/>
</dbReference>
<evidence type="ECO:0000313" key="4">
    <source>
        <dbReference type="Proteomes" id="UP001529340"/>
    </source>
</evidence>
<keyword evidence="1" id="KW-0812">Transmembrane</keyword>
<evidence type="ECO:0008006" key="5">
    <source>
        <dbReference type="Google" id="ProtNLM"/>
    </source>
</evidence>
<keyword evidence="2" id="KW-0732">Signal</keyword>
<accession>A0ABT7UC46</accession>
<sequence length="634" mass="63618">MKKKLQTLLIVFCITIMMSVSTHAQQTVHLNSLQESTATIPSDKTDIPYATTDIPYLDAEGAQQTSADAETITSETSEWHTGWYVVQDSVTISSRVTVTGAVSLILCDGADLTINGGIEVTADRSLNIYAQSTDAKAGKLNIEKTADYAAGIGATRSSEECGSIFIHGGTIHVVGGAYGAAIGGGDMGEGGNIIINNGTITATGGTFGGAGIGGGYAASGGTITINGGTITATGGDGAAGIGGGGGNRSYYGDDGGMIAIHGGTIHSTGGENGAGIGGGNRGNSGRILITDGNITACGGDWSAGIGGGYNGSGQTIQIDNGIVSANGGTFGAGIGGGSFGSGGDILINGGHIAAIGGGNQNGGGAGIGGGGNGGGGQVSIKNGRIDAVAAGTAAGIGNGSGSSDHGSLTVSGGEIFAQGPTAAAISSALIIEQENYIIQIDTGSSSEQLSPMEGSPMIGSYRSSTGLHDPYAHITLSAHIATYVSRQEATCTKEGNIEYWHCTYCDQYFSDATLTQKITKEETIIKAKGHGEVIRKDEALATCVTEGYSGDMICVDCGEILEKGHVLLKLDHDYKDGICTICGGADLAYETTRPSDPETTIDTGIGQGTPWALLFAVSGCGVISGLLYGRRKKR</sequence>
<evidence type="ECO:0000313" key="3">
    <source>
        <dbReference type="EMBL" id="MDM8157217.1"/>
    </source>
</evidence>
<dbReference type="EMBL" id="JAUDCG010000022">
    <property type="protein sequence ID" value="MDM8157217.1"/>
    <property type="molecule type" value="Genomic_DNA"/>
</dbReference>